<evidence type="ECO:0000256" key="2">
    <source>
        <dbReference type="ARBA" id="ARBA00004308"/>
    </source>
</evidence>
<dbReference type="InterPro" id="IPR036412">
    <property type="entry name" value="HAD-like_sf"/>
</dbReference>
<keyword evidence="9 13" id="KW-1278">Translocase</keyword>
<proteinExistence type="inferred from homology"/>
<dbReference type="InterPro" id="IPR032630">
    <property type="entry name" value="P_typ_ATPase_c"/>
</dbReference>
<dbReference type="InterPro" id="IPR008250">
    <property type="entry name" value="ATPase_P-typ_transduc_dom_A_sf"/>
</dbReference>
<dbReference type="Pfam" id="PF00122">
    <property type="entry name" value="E1-E2_ATPase"/>
    <property type="match status" value="1"/>
</dbReference>
<evidence type="ECO:0000256" key="9">
    <source>
        <dbReference type="ARBA" id="ARBA00022967"/>
    </source>
</evidence>
<dbReference type="CDD" id="cd02073">
    <property type="entry name" value="P-type_ATPase_APLT_Dnf-like"/>
    <property type="match status" value="1"/>
</dbReference>
<dbReference type="Gene3D" id="3.40.1110.10">
    <property type="entry name" value="Calcium-transporting ATPase, cytoplasmic domain N"/>
    <property type="match status" value="2"/>
</dbReference>
<dbReference type="Pfam" id="PF16212">
    <property type="entry name" value="PhoLip_ATPase_C"/>
    <property type="match status" value="1"/>
</dbReference>
<sequence length="1269" mass="142326">MAGGGGGKKMRMRFSKLYTFGGRFKGTQSLRSSDQEQLLGGKGFSRVVFCNQTERHAVKPYKYRNNYVSTTKYNVLTFLPKALFEQFRRVANLYFLLAAALALTPVSPYSAASLIAPLVFVVGVSMCKEALEDWRRFRQDNEINSRKVKVHVKEGRFESKPWKKLSVGDIVRVEKDNFFPADLVLLSSSYPDGVCYVETMNLDGETNLKLKRALERTAVVDEEAEFGSFHAHIKCEDPNPNLYTFVGNLEYGEEILSLGPEQVLLRDSKLRNTTHVFGVVIFTGHETKVMQNATDPPSKRSRIERKMDSIIYFLFAVLVLISVIGSIAFGVRTKLYSPSWWYLRPDQTTIYYDPKRPGLAGLLHLITALILYGYLIPISLYVSIELVKVLQARFINNDLAMYDPETDKPAHARTSNLNEELGQVDTILSDKTGTLTCNQMEFIKCSIAGLAYGRSVTEVERATARRLGKDHLHMLQYDDSVMTPVDPGSPPDSVVAGSVGGSGIELATIGHHHHPLAPKPPPHVKGFNLKDERLMNGQWIHEPNVECIRLFFQILAVCHTAIPEVDEVTGKVTYEAESPDEAAFVVAAREFGFEFVKRTQTSVFVKEPAVGPSSGVEWTLREYKILNLLEFNSTRKRMSVVVRDEAGRILVMCKGADSIIYDRLGKEGKGFWEATKEHLAKYGDAGLRTLAIAYRQLEESEYTDWNQVFVKAKTTIGANRDELLEQAAERIEQDLFLLGATAVEDKLQKGVPETIDRLAKAGLKLWVLTGDKQETAINIGFACSLLRQGMQQLIISLDSADVKAAEDSGDKVQISKVSRASVEEQIASALRQIAQDADSDASHALIIDGKSLMYALEDGMKKQLLDLAVQCASVICCRVSPKQKAQITKLVKEGTGKTTLGIGDGANDVGMIQEADIGVGISGVEGMQAVMASDFSISQFRFLERLLIVHGHWCYKRIALMICYFFYKNITFGLTLFYFEALTSFSGQTAYNDWYMSLFNVFFTSLPVIALGVFEQDVSSRVCLQFPAVYQQGPQNMFFRWGRILGWMINGVYSSLVVFFLVMGSFGLAAFQKNGQGAGLEEVGAVMYTCIVWVVNVQVAFALSYFTVIQHAVIWGSVALWYLFLVIYGYINPVYSTTAYKVFIETLAPAPMFWLITILVAVACVLPYTVYQAYQRMFHPMDHHVIQEIHYMQKHITDPKMYKREKRKAVQKTKIGFSARVDANLSMQRAKNRYYDPTFTADVKSLRDPPASNVDLFESPLFSSFKRTV</sequence>
<comment type="similarity">
    <text evidence="3 13">Belongs to the cation transport ATPase (P-type) (TC 3.A.3) family. Type IV subfamily.</text>
</comment>
<dbReference type="SUPFAM" id="SSF81653">
    <property type="entry name" value="Calcium ATPase, transduction domain A"/>
    <property type="match status" value="1"/>
</dbReference>
<protein>
    <recommendedName>
        <fullName evidence="13">Phospholipid-transporting ATPase</fullName>
        <ecNumber evidence="13">7.6.2.1</ecNumber>
    </recommendedName>
</protein>
<evidence type="ECO:0000256" key="10">
    <source>
        <dbReference type="ARBA" id="ARBA00022989"/>
    </source>
</evidence>
<evidence type="ECO:0000313" key="18">
    <source>
        <dbReference type="Proteomes" id="UP001497512"/>
    </source>
</evidence>
<evidence type="ECO:0000259" key="15">
    <source>
        <dbReference type="Pfam" id="PF16209"/>
    </source>
</evidence>
<dbReference type="Pfam" id="PF13246">
    <property type="entry name" value="Cation_ATPase"/>
    <property type="match status" value="1"/>
</dbReference>
<dbReference type="NCBIfam" id="TIGR01494">
    <property type="entry name" value="ATPase_P-type"/>
    <property type="match status" value="1"/>
</dbReference>
<dbReference type="InterPro" id="IPR001757">
    <property type="entry name" value="P_typ_ATPase"/>
</dbReference>
<dbReference type="Gene3D" id="2.70.150.10">
    <property type="entry name" value="Calcium-transporting ATPase, cytoplasmic transduction domain A"/>
    <property type="match status" value="1"/>
</dbReference>
<dbReference type="PROSITE" id="PS00154">
    <property type="entry name" value="ATPASE_E1_E2"/>
    <property type="match status" value="1"/>
</dbReference>
<feature type="domain" description="P-type ATPase A" evidence="14">
    <location>
        <begin position="144"/>
        <end position="211"/>
    </location>
</feature>
<evidence type="ECO:0000256" key="1">
    <source>
        <dbReference type="ARBA" id="ARBA00004141"/>
    </source>
</evidence>
<dbReference type="NCBIfam" id="TIGR01652">
    <property type="entry name" value="ATPase-Plipid"/>
    <property type="match status" value="1"/>
</dbReference>
<dbReference type="InterPro" id="IPR006539">
    <property type="entry name" value="P-type_ATPase_IV"/>
</dbReference>
<keyword evidence="11 13" id="KW-0472">Membrane</keyword>
<dbReference type="InterPro" id="IPR018303">
    <property type="entry name" value="ATPase_P-typ_P_site"/>
</dbReference>
<keyword evidence="4 13" id="KW-0812">Transmembrane</keyword>
<comment type="subcellular location">
    <subcellularLocation>
        <location evidence="2">Endomembrane system</location>
    </subcellularLocation>
    <subcellularLocation>
        <location evidence="1 13">Membrane</location>
        <topology evidence="1 13">Multi-pass membrane protein</topology>
    </subcellularLocation>
</comment>
<feature type="transmembrane region" description="Helical" evidence="13">
    <location>
        <begin position="958"/>
        <end position="979"/>
    </location>
</feature>
<evidence type="ECO:0000256" key="7">
    <source>
        <dbReference type="ARBA" id="ARBA00022840"/>
    </source>
</evidence>
<dbReference type="SUPFAM" id="SSF81660">
    <property type="entry name" value="Metal cation-transporting ATPase, ATP-binding domain N"/>
    <property type="match status" value="1"/>
</dbReference>
<evidence type="ECO:0000313" key="17">
    <source>
        <dbReference type="EMBL" id="CAK9202802.1"/>
    </source>
</evidence>
<gene>
    <name evidence="17" type="ORF">CSSPTR1EN2_LOCUS6589</name>
</gene>
<feature type="transmembrane region" description="Helical" evidence="13">
    <location>
        <begin position="310"/>
        <end position="331"/>
    </location>
</feature>
<dbReference type="SUPFAM" id="SSF56784">
    <property type="entry name" value="HAD-like"/>
    <property type="match status" value="1"/>
</dbReference>
<evidence type="ECO:0000256" key="5">
    <source>
        <dbReference type="ARBA" id="ARBA00022723"/>
    </source>
</evidence>
<organism evidence="17 18">
    <name type="scientific">Sphagnum troendelagicum</name>
    <dbReference type="NCBI Taxonomy" id="128251"/>
    <lineage>
        <taxon>Eukaryota</taxon>
        <taxon>Viridiplantae</taxon>
        <taxon>Streptophyta</taxon>
        <taxon>Embryophyta</taxon>
        <taxon>Bryophyta</taxon>
        <taxon>Sphagnophytina</taxon>
        <taxon>Sphagnopsida</taxon>
        <taxon>Sphagnales</taxon>
        <taxon>Sphagnaceae</taxon>
        <taxon>Sphagnum</taxon>
    </lineage>
</organism>
<feature type="transmembrane region" description="Helical" evidence="13">
    <location>
        <begin position="1083"/>
        <end position="1106"/>
    </location>
</feature>
<keyword evidence="18" id="KW-1185">Reference proteome</keyword>
<dbReference type="PANTHER" id="PTHR24092:SF150">
    <property type="entry name" value="PHOSPHOLIPID-TRANSPORTING ATPASE"/>
    <property type="match status" value="1"/>
</dbReference>
<evidence type="ECO:0000256" key="8">
    <source>
        <dbReference type="ARBA" id="ARBA00022842"/>
    </source>
</evidence>
<dbReference type="SUPFAM" id="SSF81665">
    <property type="entry name" value="Calcium ATPase, transmembrane domain M"/>
    <property type="match status" value="1"/>
</dbReference>
<feature type="transmembrane region" description="Helical" evidence="13">
    <location>
        <begin position="1044"/>
        <end position="1071"/>
    </location>
</feature>
<dbReference type="PRINTS" id="PR00119">
    <property type="entry name" value="CATATPASE"/>
</dbReference>
<dbReference type="Gene3D" id="3.40.50.1000">
    <property type="entry name" value="HAD superfamily/HAD-like"/>
    <property type="match status" value="2"/>
</dbReference>
<evidence type="ECO:0000256" key="4">
    <source>
        <dbReference type="ARBA" id="ARBA00022692"/>
    </source>
</evidence>
<dbReference type="InterPro" id="IPR023299">
    <property type="entry name" value="ATPase_P-typ_cyto_dom_N"/>
</dbReference>
<comment type="catalytic activity">
    <reaction evidence="12 13">
        <text>ATP + H2O + phospholipidSide 1 = ADP + phosphate + phospholipidSide 2.</text>
        <dbReference type="EC" id="7.6.2.1"/>
    </reaction>
</comment>
<dbReference type="InterPro" id="IPR023214">
    <property type="entry name" value="HAD_sf"/>
</dbReference>
<dbReference type="EC" id="7.6.2.1" evidence="13"/>
<evidence type="ECO:0000256" key="13">
    <source>
        <dbReference type="RuleBase" id="RU362033"/>
    </source>
</evidence>
<feature type="transmembrane region" description="Helical" evidence="13">
    <location>
        <begin position="1151"/>
        <end position="1171"/>
    </location>
</feature>
<keyword evidence="10 13" id="KW-1133">Transmembrane helix</keyword>
<keyword evidence="8 13" id="KW-0460">Magnesium</keyword>
<reference evidence="17" key="1">
    <citation type="submission" date="2024-02" db="EMBL/GenBank/DDBJ databases">
        <authorList>
            <consortium name="ELIXIR-Norway"/>
            <consortium name="Elixir Norway"/>
        </authorList>
    </citation>
    <scope>NUCLEOTIDE SEQUENCE</scope>
</reference>
<feature type="transmembrane region" description="Helical" evidence="13">
    <location>
        <begin position="1113"/>
        <end position="1131"/>
    </location>
</feature>
<accession>A0ABP0TR71</accession>
<evidence type="ECO:0000259" key="16">
    <source>
        <dbReference type="Pfam" id="PF16212"/>
    </source>
</evidence>
<evidence type="ECO:0000256" key="11">
    <source>
        <dbReference type="ARBA" id="ARBA00023136"/>
    </source>
</evidence>
<dbReference type="SFLD" id="SFLDG00002">
    <property type="entry name" value="C1.7:_P-type_atpase_like"/>
    <property type="match status" value="1"/>
</dbReference>
<evidence type="ECO:0000256" key="6">
    <source>
        <dbReference type="ARBA" id="ARBA00022741"/>
    </source>
</evidence>
<dbReference type="Proteomes" id="UP001497512">
    <property type="component" value="Chromosome 13"/>
</dbReference>
<dbReference type="PANTHER" id="PTHR24092">
    <property type="entry name" value="PROBABLE PHOSPHOLIPID-TRANSPORTING ATPASE"/>
    <property type="match status" value="1"/>
</dbReference>
<feature type="transmembrane region" description="Helical" evidence="13">
    <location>
        <begin position="994"/>
        <end position="1014"/>
    </location>
</feature>
<dbReference type="Pfam" id="PF16209">
    <property type="entry name" value="PhoLip_ATPase_N"/>
    <property type="match status" value="1"/>
</dbReference>
<dbReference type="SFLD" id="SFLDS00003">
    <property type="entry name" value="Haloacid_Dehalogenase"/>
    <property type="match status" value="1"/>
</dbReference>
<dbReference type="InterPro" id="IPR044492">
    <property type="entry name" value="P_typ_ATPase_HD_dom"/>
</dbReference>
<evidence type="ECO:0000256" key="3">
    <source>
        <dbReference type="ARBA" id="ARBA00008109"/>
    </source>
</evidence>
<dbReference type="SFLD" id="SFLDF00027">
    <property type="entry name" value="p-type_atpase"/>
    <property type="match status" value="1"/>
</dbReference>
<evidence type="ECO:0000256" key="12">
    <source>
        <dbReference type="ARBA" id="ARBA00034036"/>
    </source>
</evidence>
<feature type="domain" description="P-type ATPase N-terminal" evidence="15">
    <location>
        <begin position="48"/>
        <end position="113"/>
    </location>
</feature>
<name>A0ABP0TR71_9BRYO</name>
<dbReference type="InterPro" id="IPR023298">
    <property type="entry name" value="ATPase_P-typ_TM_dom_sf"/>
</dbReference>
<evidence type="ECO:0000259" key="14">
    <source>
        <dbReference type="Pfam" id="PF00122"/>
    </source>
</evidence>
<keyword evidence="5" id="KW-0479">Metal-binding</keyword>
<keyword evidence="6 13" id="KW-0547">Nucleotide-binding</keyword>
<feature type="transmembrane region" description="Helical" evidence="13">
    <location>
        <begin position="114"/>
        <end position="131"/>
    </location>
</feature>
<feature type="domain" description="P-type ATPase C-terminal" evidence="16">
    <location>
        <begin position="930"/>
        <end position="1180"/>
    </location>
</feature>
<feature type="transmembrane region" description="Helical" evidence="13">
    <location>
        <begin position="362"/>
        <end position="384"/>
    </location>
</feature>
<dbReference type="EMBL" id="OZ019905">
    <property type="protein sequence ID" value="CAK9202802.1"/>
    <property type="molecule type" value="Genomic_DNA"/>
</dbReference>
<dbReference type="InterPro" id="IPR032631">
    <property type="entry name" value="P-type_ATPase_N"/>
</dbReference>
<keyword evidence="7 13" id="KW-0067">ATP-binding</keyword>
<dbReference type="InterPro" id="IPR059000">
    <property type="entry name" value="ATPase_P-type_domA"/>
</dbReference>